<evidence type="ECO:0000256" key="4">
    <source>
        <dbReference type="ARBA" id="ARBA00022490"/>
    </source>
</evidence>
<keyword evidence="5 9" id="KW-0808">Transferase</keyword>
<dbReference type="InterPro" id="IPR004731">
    <property type="entry name" value="Transaldolase_3B/F6P_aldolase"/>
</dbReference>
<evidence type="ECO:0000313" key="10">
    <source>
        <dbReference type="EMBL" id="RGS42432.1"/>
    </source>
</evidence>
<dbReference type="UniPathway" id="UPA00115">
    <property type="reaction ID" value="UER00414"/>
</dbReference>
<evidence type="ECO:0000256" key="7">
    <source>
        <dbReference type="ARBA" id="ARBA00023270"/>
    </source>
</evidence>
<dbReference type="RefSeq" id="WP_014079371.1">
    <property type="nucleotide sequence ID" value="NZ_CAKMUY010000017.1"/>
</dbReference>
<evidence type="ECO:0000256" key="1">
    <source>
        <dbReference type="ARBA" id="ARBA00004496"/>
    </source>
</evidence>
<dbReference type="SUPFAM" id="SSF51569">
    <property type="entry name" value="Aldolase"/>
    <property type="match status" value="1"/>
</dbReference>
<keyword evidence="7 9" id="KW-0704">Schiff base</keyword>
<dbReference type="Pfam" id="PF00923">
    <property type="entry name" value="TAL_FSA"/>
    <property type="match status" value="1"/>
</dbReference>
<feature type="active site" description="Schiff-base intermediate with substrate" evidence="9">
    <location>
        <position position="85"/>
    </location>
</feature>
<dbReference type="InterPro" id="IPR033919">
    <property type="entry name" value="TSA/FSA_arc/bac"/>
</dbReference>
<keyword evidence="6 9" id="KW-0570">Pentose shunt</keyword>
<dbReference type="NCBIfam" id="TIGR00875">
    <property type="entry name" value="fsa_talC_mipB"/>
    <property type="match status" value="1"/>
</dbReference>
<name>A0A174EV51_9FIRM</name>
<evidence type="ECO:0000256" key="9">
    <source>
        <dbReference type="HAMAP-Rule" id="MF_00494"/>
    </source>
</evidence>
<dbReference type="CDD" id="cd00956">
    <property type="entry name" value="Transaldolase_FSA"/>
    <property type="match status" value="1"/>
</dbReference>
<comment type="pathway">
    <text evidence="2 9">Carbohydrate degradation; pentose phosphate pathway; D-glyceraldehyde 3-phosphate and beta-D-fructose 6-phosphate from D-ribose 5-phosphate and D-xylulose 5-phosphate (non-oxidative stage): step 2/3.</text>
</comment>
<gene>
    <name evidence="10" type="primary">fsa</name>
    <name evidence="9" type="synonym">tal</name>
    <name evidence="10" type="ORF">DWX93_03675</name>
</gene>
<comment type="similarity">
    <text evidence="3 9">Belongs to the transaldolase family. Type 3B subfamily.</text>
</comment>
<protein>
    <recommendedName>
        <fullName evidence="9">Probable transaldolase</fullName>
        <ecNumber evidence="9">2.2.1.2</ecNumber>
    </recommendedName>
</protein>
<dbReference type="InterPro" id="IPR018225">
    <property type="entry name" value="Transaldolase_AS"/>
</dbReference>
<evidence type="ECO:0000256" key="5">
    <source>
        <dbReference type="ARBA" id="ARBA00022679"/>
    </source>
</evidence>
<comment type="subcellular location">
    <subcellularLocation>
        <location evidence="1 9">Cytoplasm</location>
    </subcellularLocation>
</comment>
<comment type="catalytic activity">
    <reaction evidence="8 9">
        <text>D-sedoheptulose 7-phosphate + D-glyceraldehyde 3-phosphate = D-erythrose 4-phosphate + beta-D-fructose 6-phosphate</text>
        <dbReference type="Rhea" id="RHEA:17053"/>
        <dbReference type="ChEBI" id="CHEBI:16897"/>
        <dbReference type="ChEBI" id="CHEBI:57483"/>
        <dbReference type="ChEBI" id="CHEBI:57634"/>
        <dbReference type="ChEBI" id="CHEBI:59776"/>
        <dbReference type="EC" id="2.2.1.2"/>
    </reaction>
</comment>
<dbReference type="HAMAP" id="MF_00494">
    <property type="entry name" value="Transaldolase_3b"/>
    <property type="match status" value="1"/>
</dbReference>
<comment type="function">
    <text evidence="9">Transaldolase is important for the balance of metabolites in the pentose-phosphate pathway.</text>
</comment>
<dbReference type="GO" id="GO:0005975">
    <property type="term" value="P:carbohydrate metabolic process"/>
    <property type="evidence" value="ECO:0007669"/>
    <property type="project" value="InterPro"/>
</dbReference>
<dbReference type="GO" id="GO:0016832">
    <property type="term" value="F:aldehyde-lyase activity"/>
    <property type="evidence" value="ECO:0007669"/>
    <property type="project" value="InterPro"/>
</dbReference>
<dbReference type="Gene3D" id="3.20.20.70">
    <property type="entry name" value="Aldolase class I"/>
    <property type="match status" value="1"/>
</dbReference>
<dbReference type="PROSITE" id="PS01054">
    <property type="entry name" value="TRANSALDOLASE_1"/>
    <property type="match status" value="1"/>
</dbReference>
<reference evidence="10 11" key="1">
    <citation type="submission" date="2018-08" db="EMBL/GenBank/DDBJ databases">
        <title>A genome reference for cultivated species of the human gut microbiota.</title>
        <authorList>
            <person name="Zou Y."/>
            <person name="Xue W."/>
            <person name="Luo G."/>
        </authorList>
    </citation>
    <scope>NUCLEOTIDE SEQUENCE [LARGE SCALE GENOMIC DNA]</scope>
    <source>
        <strain evidence="10 11">AF22-12AC</strain>
    </source>
</reference>
<keyword evidence="4 9" id="KW-0963">Cytoplasm</keyword>
<dbReference type="GO" id="GO:0006098">
    <property type="term" value="P:pentose-phosphate shunt"/>
    <property type="evidence" value="ECO:0007669"/>
    <property type="project" value="UniProtKB-UniRule"/>
</dbReference>
<dbReference type="PROSITE" id="PS00958">
    <property type="entry name" value="TRANSALDOLASE_2"/>
    <property type="match status" value="1"/>
</dbReference>
<dbReference type="EC" id="2.2.1.2" evidence="9"/>
<dbReference type="AlphaFoldDB" id="A0A174EV51"/>
<evidence type="ECO:0000256" key="3">
    <source>
        <dbReference type="ARBA" id="ARBA00005740"/>
    </source>
</evidence>
<evidence type="ECO:0000256" key="2">
    <source>
        <dbReference type="ARBA" id="ARBA00004857"/>
    </source>
</evidence>
<organism evidence="10 11">
    <name type="scientific">Roseburia hominis</name>
    <dbReference type="NCBI Taxonomy" id="301301"/>
    <lineage>
        <taxon>Bacteria</taxon>
        <taxon>Bacillati</taxon>
        <taxon>Bacillota</taxon>
        <taxon>Clostridia</taxon>
        <taxon>Lachnospirales</taxon>
        <taxon>Lachnospiraceae</taxon>
        <taxon>Roseburia</taxon>
    </lineage>
</organism>
<dbReference type="InterPro" id="IPR001585">
    <property type="entry name" value="TAL/FSA"/>
</dbReference>
<dbReference type="Proteomes" id="UP000266172">
    <property type="component" value="Unassembled WGS sequence"/>
</dbReference>
<dbReference type="OMA" id="VRHPMHV"/>
<dbReference type="PANTHER" id="PTHR10683">
    <property type="entry name" value="TRANSALDOLASE"/>
    <property type="match status" value="1"/>
</dbReference>
<dbReference type="FunFam" id="3.20.20.70:FF:000018">
    <property type="entry name" value="Probable transaldolase"/>
    <property type="match status" value="1"/>
</dbReference>
<evidence type="ECO:0000256" key="8">
    <source>
        <dbReference type="ARBA" id="ARBA00048810"/>
    </source>
</evidence>
<dbReference type="GO" id="GO:0005737">
    <property type="term" value="C:cytoplasm"/>
    <property type="evidence" value="ECO:0007669"/>
    <property type="project" value="UniProtKB-SubCell"/>
</dbReference>
<evidence type="ECO:0000256" key="6">
    <source>
        <dbReference type="ARBA" id="ARBA00023126"/>
    </source>
</evidence>
<dbReference type="InterPro" id="IPR013785">
    <property type="entry name" value="Aldolase_TIM"/>
</dbReference>
<dbReference type="PANTHER" id="PTHR10683:SF36">
    <property type="entry name" value="TRANSALDOLASE"/>
    <property type="match status" value="1"/>
</dbReference>
<sequence length="217" mass="23344">MKFFIDTANVEDIRKANDMGVICGVTTNPSLIAKEGRDFNEVIKEITTIVDGPISGEVKATTVDAEGMIKEGREIAAIHPNMVVKIPMTVEGLKAVKVLSAEGIKTNVTLIFTANQALLAARAGATYVSPFLGRLDDISTAGIDLIQDIVQIFDNYGLETEIIAASIRNPIHVTDCALAGAHIATVPYKVIEQMTKHPLTDAGIEKFQADYRAVFGD</sequence>
<dbReference type="InterPro" id="IPR022999">
    <property type="entry name" value="Transaldolase_3B"/>
</dbReference>
<dbReference type="EMBL" id="QRVL01000001">
    <property type="protein sequence ID" value="RGS42432.1"/>
    <property type="molecule type" value="Genomic_DNA"/>
</dbReference>
<comment type="caution">
    <text evidence="10">The sequence shown here is derived from an EMBL/GenBank/DDBJ whole genome shotgun (WGS) entry which is preliminary data.</text>
</comment>
<dbReference type="GO" id="GO:0004801">
    <property type="term" value="F:transaldolase activity"/>
    <property type="evidence" value="ECO:0007669"/>
    <property type="project" value="UniProtKB-UniRule"/>
</dbReference>
<proteinExistence type="inferred from homology"/>
<accession>A0A174EV51</accession>
<dbReference type="GeneID" id="93723035"/>
<evidence type="ECO:0000313" key="11">
    <source>
        <dbReference type="Proteomes" id="UP000266172"/>
    </source>
</evidence>